<sequence length="96" mass="10994">MFVSTFFPPCSLVSKNSHFIHNSQSKRSSSWPSQVSQSNGVRVKIKVELVLFGFHILWSLFAIIMQSSVSGIFCCFCLFFFFFVAICSGFCFQLIW</sequence>
<feature type="transmembrane region" description="Helical" evidence="1">
    <location>
        <begin position="70"/>
        <end position="95"/>
    </location>
</feature>
<organism evidence="2">
    <name type="scientific">Drosophila melanogaster</name>
    <name type="common">Fruit fly</name>
    <dbReference type="NCBI Taxonomy" id="7227"/>
    <lineage>
        <taxon>Eukaryota</taxon>
        <taxon>Metazoa</taxon>
        <taxon>Ecdysozoa</taxon>
        <taxon>Arthropoda</taxon>
        <taxon>Hexapoda</taxon>
        <taxon>Insecta</taxon>
        <taxon>Pterygota</taxon>
        <taxon>Neoptera</taxon>
        <taxon>Endopterygota</taxon>
        <taxon>Diptera</taxon>
        <taxon>Brachycera</taxon>
        <taxon>Muscomorpha</taxon>
        <taxon>Ephydroidea</taxon>
        <taxon>Drosophilidae</taxon>
        <taxon>Drosophila</taxon>
        <taxon>Sophophora</taxon>
    </lineage>
</organism>
<evidence type="ECO:0000256" key="1">
    <source>
        <dbReference type="SAM" id="Phobius"/>
    </source>
</evidence>
<feature type="transmembrane region" description="Helical" evidence="1">
    <location>
        <begin position="47"/>
        <end position="64"/>
    </location>
</feature>
<proteinExistence type="evidence at transcript level"/>
<keyword evidence="1" id="KW-0812">Transmembrane</keyword>
<dbReference type="AlphaFoldDB" id="A4IJ56"/>
<protein>
    <submittedName>
        <fullName evidence="2">IP15808p</fullName>
    </submittedName>
</protein>
<dbReference type="EMBL" id="BT030414">
    <property type="protein sequence ID" value="ABO52834.1"/>
    <property type="molecule type" value="mRNA"/>
</dbReference>
<evidence type="ECO:0000313" key="2">
    <source>
        <dbReference type="EMBL" id="ABO52834.1"/>
    </source>
</evidence>
<keyword evidence="1" id="KW-0472">Membrane</keyword>
<accession>A4IJ56</accession>
<reference evidence="2" key="1">
    <citation type="submission" date="2007-03" db="EMBL/GenBank/DDBJ databases">
        <authorList>
            <person name="Stapleton M."/>
            <person name="Carlson J."/>
            <person name="Frise E."/>
            <person name="Kapadia B."/>
            <person name="Park S."/>
            <person name="Wan K."/>
            <person name="Yu C."/>
            <person name="Celniker S."/>
        </authorList>
    </citation>
    <scope>NUCLEOTIDE SEQUENCE</scope>
</reference>
<keyword evidence="1" id="KW-1133">Transmembrane helix</keyword>
<name>A4IJ56_DROME</name>